<keyword evidence="3" id="KW-0175">Coiled coil</keyword>
<keyword evidence="2" id="KW-0449">Lipoprotein</keyword>
<dbReference type="Gene3D" id="2.20.200.10">
    <property type="entry name" value="Outer membrane efflux proteins (OEP)"/>
    <property type="match status" value="1"/>
</dbReference>
<dbReference type="InterPro" id="IPR010131">
    <property type="entry name" value="MdtP/NodT-like"/>
</dbReference>
<comment type="caution">
    <text evidence="4">The sequence shown here is derived from an EMBL/GenBank/DDBJ whole genome shotgun (WGS) entry which is preliminary data.</text>
</comment>
<evidence type="ECO:0000313" key="5">
    <source>
        <dbReference type="Proteomes" id="UP001238603"/>
    </source>
</evidence>
<evidence type="ECO:0000313" key="4">
    <source>
        <dbReference type="EMBL" id="MDL5031533.1"/>
    </source>
</evidence>
<keyword evidence="2" id="KW-0472">Membrane</keyword>
<name>A0ABT7LFC2_9BURK</name>
<comment type="subcellular location">
    <subcellularLocation>
        <location evidence="2">Cell membrane</location>
        <topology evidence="2">Lipid-anchor</topology>
    </subcellularLocation>
</comment>
<organism evidence="4 5">
    <name type="scientific">Roseateles subflavus</name>
    <dbReference type="NCBI Taxonomy" id="3053353"/>
    <lineage>
        <taxon>Bacteria</taxon>
        <taxon>Pseudomonadati</taxon>
        <taxon>Pseudomonadota</taxon>
        <taxon>Betaproteobacteria</taxon>
        <taxon>Burkholderiales</taxon>
        <taxon>Sphaerotilaceae</taxon>
        <taxon>Roseateles</taxon>
    </lineage>
</organism>
<reference evidence="4 5" key="1">
    <citation type="submission" date="2023-06" db="EMBL/GenBank/DDBJ databases">
        <title>Pelomonas sp. APW6 16S ribosomal RNA gene genome sequencing and assembly.</title>
        <authorList>
            <person name="Woo H."/>
        </authorList>
    </citation>
    <scope>NUCLEOTIDE SEQUENCE [LARGE SCALE GENOMIC DNA]</scope>
    <source>
        <strain evidence="4 5">APW6</strain>
    </source>
</reference>
<dbReference type="PANTHER" id="PTHR30203:SF32">
    <property type="entry name" value="CATION EFFLUX SYSTEM PROTEIN CUSC"/>
    <property type="match status" value="1"/>
</dbReference>
<dbReference type="EMBL" id="JASVDS010000002">
    <property type="protein sequence ID" value="MDL5031533.1"/>
    <property type="molecule type" value="Genomic_DNA"/>
</dbReference>
<keyword evidence="2" id="KW-0732">Signal</keyword>
<keyword evidence="5" id="KW-1185">Reference proteome</keyword>
<proteinExistence type="inferred from homology"/>
<dbReference type="Proteomes" id="UP001238603">
    <property type="component" value="Unassembled WGS sequence"/>
</dbReference>
<dbReference type="NCBIfam" id="TIGR01845">
    <property type="entry name" value="outer_NodT"/>
    <property type="match status" value="1"/>
</dbReference>
<feature type="signal peptide" evidence="2">
    <location>
        <begin position="1"/>
        <end position="28"/>
    </location>
</feature>
<evidence type="ECO:0000256" key="2">
    <source>
        <dbReference type="RuleBase" id="RU362097"/>
    </source>
</evidence>
<gene>
    <name evidence="4" type="ORF">QRD43_06390</name>
</gene>
<keyword evidence="2" id="KW-1134">Transmembrane beta strand</keyword>
<dbReference type="SUPFAM" id="SSF56954">
    <property type="entry name" value="Outer membrane efflux proteins (OEP)"/>
    <property type="match status" value="1"/>
</dbReference>
<feature type="coiled-coil region" evidence="3">
    <location>
        <begin position="215"/>
        <end position="242"/>
    </location>
</feature>
<keyword evidence="2" id="KW-0564">Palmitate</keyword>
<dbReference type="InterPro" id="IPR003423">
    <property type="entry name" value="OMP_efflux"/>
</dbReference>
<dbReference type="Pfam" id="PF02321">
    <property type="entry name" value="OEP"/>
    <property type="match status" value="2"/>
</dbReference>
<dbReference type="Gene3D" id="1.20.1600.10">
    <property type="entry name" value="Outer membrane efflux proteins (OEP)"/>
    <property type="match status" value="1"/>
</dbReference>
<evidence type="ECO:0000256" key="3">
    <source>
        <dbReference type="SAM" id="Coils"/>
    </source>
</evidence>
<feature type="chain" id="PRO_5044979217" evidence="2">
    <location>
        <begin position="29"/>
        <end position="465"/>
    </location>
</feature>
<keyword evidence="2" id="KW-0812">Transmembrane</keyword>
<dbReference type="PANTHER" id="PTHR30203">
    <property type="entry name" value="OUTER MEMBRANE CATION EFFLUX PROTEIN"/>
    <property type="match status" value="1"/>
</dbReference>
<evidence type="ECO:0000256" key="1">
    <source>
        <dbReference type="ARBA" id="ARBA00007613"/>
    </source>
</evidence>
<comment type="similarity">
    <text evidence="1 2">Belongs to the outer membrane factor (OMF) (TC 1.B.17) family.</text>
</comment>
<accession>A0ABT7LFC2</accession>
<dbReference type="RefSeq" id="WP_285981662.1">
    <property type="nucleotide sequence ID" value="NZ_JASVDS010000002.1"/>
</dbReference>
<sequence length="465" mass="49283">MNQTQFSRVRLGLSVVALAALTACVNLAPQHERPALPVAEQLGAAGAQDLTLPAWRDFYADARLQSLVDIALRNNRDLRVALRSVDQAAALARVSDANRWPTVAAGFTSSRVPNAKDDTITANYQAGLQVTAYELDLWGKLRNQSDAAQARYLASEDGARAAQLSLIAGVASAHYALQVDDALLDYARKTLASREDSHRLTRLRFDQGAASSLELQGALSALEAARAAVAQAQRQRSQDENALVLLLGQPLPQELPAGSPLASQALAPLAAGLKSSVLLDRPDVRQAEAQLVAAEANVGAARAAFFPSITLSTNIGSASSELSGLFKNTAWSFASQALMPIFDAGRNSANLKATQAAREIAVAQYEKAIQQAFREVADALSARGTLTEQLRAQEAQAAAEAERLRLVELRFANGASSSLELLDAQRASFAAQQAALQVRLAALQSGVQLYKTLGGGAAAELRAQR</sequence>
<protein>
    <submittedName>
        <fullName evidence="4">Efflux transporter outer membrane subunit</fullName>
    </submittedName>
</protein>